<gene>
    <name evidence="1" type="ORF">Clacol_005928</name>
</gene>
<proteinExistence type="predicted"/>
<reference evidence="1" key="1">
    <citation type="submission" date="2021-10" db="EMBL/GenBank/DDBJ databases">
        <title>De novo Genome Assembly of Clathrus columnatus (Basidiomycota, Fungi) Using Illumina and Nanopore Sequence Data.</title>
        <authorList>
            <person name="Ogiso-Tanaka E."/>
            <person name="Itagaki H."/>
            <person name="Hosoya T."/>
            <person name="Hosaka K."/>
        </authorList>
    </citation>
    <scope>NUCLEOTIDE SEQUENCE</scope>
    <source>
        <strain evidence="1">MO-923</strain>
    </source>
</reference>
<accession>A0AAV5ADB7</accession>
<name>A0AAV5ADB7_9AGAM</name>
<sequence length="130" mass="13723">MSTLNAEATQYLNDILSNLNNSYITGTIDIESQQGKNWLGSVALATSVINDMQGNTPPLALGENDLVTFGNIQTMILGNLPDIIGMTREVRGDCVPESHSMKSEVMILENVQNVILKAFGGPSGAIGAGA</sequence>
<keyword evidence="2" id="KW-1185">Reference proteome</keyword>
<organism evidence="1 2">
    <name type="scientific">Clathrus columnatus</name>
    <dbReference type="NCBI Taxonomy" id="1419009"/>
    <lineage>
        <taxon>Eukaryota</taxon>
        <taxon>Fungi</taxon>
        <taxon>Dikarya</taxon>
        <taxon>Basidiomycota</taxon>
        <taxon>Agaricomycotina</taxon>
        <taxon>Agaricomycetes</taxon>
        <taxon>Phallomycetidae</taxon>
        <taxon>Phallales</taxon>
        <taxon>Clathraceae</taxon>
        <taxon>Clathrus</taxon>
    </lineage>
</organism>
<evidence type="ECO:0000313" key="1">
    <source>
        <dbReference type="EMBL" id="GJJ11692.1"/>
    </source>
</evidence>
<protein>
    <submittedName>
        <fullName evidence="1">Uncharacterized protein</fullName>
    </submittedName>
</protein>
<dbReference type="AlphaFoldDB" id="A0AAV5ADB7"/>
<dbReference type="EMBL" id="BPWL01000006">
    <property type="protein sequence ID" value="GJJ11692.1"/>
    <property type="molecule type" value="Genomic_DNA"/>
</dbReference>
<dbReference type="Proteomes" id="UP001050691">
    <property type="component" value="Unassembled WGS sequence"/>
</dbReference>
<evidence type="ECO:0000313" key="2">
    <source>
        <dbReference type="Proteomes" id="UP001050691"/>
    </source>
</evidence>
<comment type="caution">
    <text evidence="1">The sequence shown here is derived from an EMBL/GenBank/DDBJ whole genome shotgun (WGS) entry which is preliminary data.</text>
</comment>